<dbReference type="EMBL" id="JBJGBS010000050">
    <property type="protein sequence ID" value="MFO3705718.1"/>
    <property type="molecule type" value="Genomic_DNA"/>
</dbReference>
<reference evidence="2 3" key="1">
    <citation type="submission" date="2024-11" db="EMBL/GenBank/DDBJ databases">
        <title>Genome sequencing of Xanthomonas codiaei.</title>
        <authorList>
            <person name="Studholme D.J."/>
        </authorList>
    </citation>
    <scope>NUCLEOTIDE SEQUENCE [LARGE SCALE GENOMIC DNA]</scope>
    <source>
        <strain evidence="2 3">NCPPB 4350</strain>
    </source>
</reference>
<protein>
    <recommendedName>
        <fullName evidence="4">DUF306 domain-containing protein</fullName>
    </recommendedName>
</protein>
<evidence type="ECO:0000256" key="1">
    <source>
        <dbReference type="SAM" id="MobiDB-lite"/>
    </source>
</evidence>
<evidence type="ECO:0008006" key="4">
    <source>
        <dbReference type="Google" id="ProtNLM"/>
    </source>
</evidence>
<proteinExistence type="predicted"/>
<sequence length="192" mass="20110">MIILTMTVALALRTADVESAPDKTTVETAANSSVTPPLNSGTPAFSTERVGSLRLVPTTQLPPVKQPLQADERCPLSSLSNPSPEAKAATKAGWHVSADMTFQGFRFVMVDAGAKRASAGCMAIGASALVFNAHGLIAIAYDRNAKHSSRLSSLTITESGVLQLGALKGPLAELRVSDQRIALKLVVTNKSK</sequence>
<dbReference type="Proteomes" id="UP001637990">
    <property type="component" value="Unassembled WGS sequence"/>
</dbReference>
<evidence type="ECO:0000313" key="2">
    <source>
        <dbReference type="EMBL" id="MFO3705718.1"/>
    </source>
</evidence>
<keyword evidence="3" id="KW-1185">Reference proteome</keyword>
<comment type="caution">
    <text evidence="2">The sequence shown here is derived from an EMBL/GenBank/DDBJ whole genome shotgun (WGS) entry which is preliminary data.</text>
</comment>
<evidence type="ECO:0000313" key="3">
    <source>
        <dbReference type="Proteomes" id="UP001637990"/>
    </source>
</evidence>
<feature type="region of interest" description="Disordered" evidence="1">
    <location>
        <begin position="22"/>
        <end position="43"/>
    </location>
</feature>
<dbReference type="RefSeq" id="WP_146091973.1">
    <property type="nucleotide sequence ID" value="NZ_JBJGBS010000050.1"/>
</dbReference>
<name>A0ABW9MN88_9XANT</name>
<gene>
    <name evidence="2" type="ORF">ACI6Q5_12165</name>
</gene>
<organism evidence="2 3">
    <name type="scientific">Xanthomonas codiaei</name>
    <dbReference type="NCBI Taxonomy" id="56463"/>
    <lineage>
        <taxon>Bacteria</taxon>
        <taxon>Pseudomonadati</taxon>
        <taxon>Pseudomonadota</taxon>
        <taxon>Gammaproteobacteria</taxon>
        <taxon>Lysobacterales</taxon>
        <taxon>Lysobacteraceae</taxon>
        <taxon>Xanthomonas</taxon>
    </lineage>
</organism>
<feature type="compositionally biased region" description="Polar residues" evidence="1">
    <location>
        <begin position="26"/>
        <end position="43"/>
    </location>
</feature>
<accession>A0ABW9MN88</accession>